<dbReference type="GO" id="GO:0019843">
    <property type="term" value="F:rRNA binding"/>
    <property type="evidence" value="ECO:0007669"/>
    <property type="project" value="UniProtKB-UniRule"/>
</dbReference>
<keyword evidence="6" id="KW-0820">tRNA-binding</keyword>
<feature type="domain" description="Small ribosomal subunit protein uS7" evidence="7">
    <location>
        <begin position="3"/>
        <end position="152"/>
    </location>
</feature>
<evidence type="ECO:0000256" key="4">
    <source>
        <dbReference type="ARBA" id="ARBA00022980"/>
    </source>
</evidence>
<dbReference type="Proteomes" id="UP000176791">
    <property type="component" value="Unassembled WGS sequence"/>
</dbReference>
<organism evidence="8 9">
    <name type="scientific">Candidatus Beckwithbacteria bacterium RIFCSPHIGHO2_12_FULL_47_17</name>
    <dbReference type="NCBI Taxonomy" id="1797460"/>
    <lineage>
        <taxon>Bacteria</taxon>
        <taxon>Candidatus Beckwithiibacteriota</taxon>
    </lineage>
</organism>
<dbReference type="GO" id="GO:0015935">
    <property type="term" value="C:small ribosomal subunit"/>
    <property type="evidence" value="ECO:0007669"/>
    <property type="project" value="InterPro"/>
</dbReference>
<comment type="function">
    <text evidence="6">One of the primary rRNA binding proteins, it binds directly to 16S rRNA where it nucleates assembly of the head domain of the 30S subunit. Is located at the subunit interface close to the decoding center, probably blocks exit of the E-site tRNA.</text>
</comment>
<evidence type="ECO:0000256" key="2">
    <source>
        <dbReference type="ARBA" id="ARBA00022730"/>
    </source>
</evidence>
<dbReference type="GO" id="GO:0003735">
    <property type="term" value="F:structural constituent of ribosome"/>
    <property type="evidence" value="ECO:0007669"/>
    <property type="project" value="InterPro"/>
</dbReference>
<reference evidence="8 9" key="1">
    <citation type="journal article" date="2016" name="Nat. Commun.">
        <title>Thousands of microbial genomes shed light on interconnected biogeochemical processes in an aquifer system.</title>
        <authorList>
            <person name="Anantharaman K."/>
            <person name="Brown C.T."/>
            <person name="Hug L.A."/>
            <person name="Sharon I."/>
            <person name="Castelle C.J."/>
            <person name="Probst A.J."/>
            <person name="Thomas B.C."/>
            <person name="Singh A."/>
            <person name="Wilkins M.J."/>
            <person name="Karaoz U."/>
            <person name="Brodie E.L."/>
            <person name="Williams K.H."/>
            <person name="Hubbard S.S."/>
            <person name="Banfield J.F."/>
        </authorList>
    </citation>
    <scope>NUCLEOTIDE SEQUENCE [LARGE SCALE GENOMIC DNA]</scope>
</reference>
<dbReference type="InterPro" id="IPR000235">
    <property type="entry name" value="Ribosomal_uS7"/>
</dbReference>
<dbReference type="PANTHER" id="PTHR11205">
    <property type="entry name" value="RIBOSOMAL PROTEIN S7"/>
    <property type="match status" value="1"/>
</dbReference>
<evidence type="ECO:0000313" key="8">
    <source>
        <dbReference type="EMBL" id="OGD56536.1"/>
    </source>
</evidence>
<dbReference type="PIRSF" id="PIRSF002122">
    <property type="entry name" value="RPS7p_RPS7a_RPS5e_RPS7o"/>
    <property type="match status" value="1"/>
</dbReference>
<accession>A0A1F5DND9</accession>
<comment type="subunit">
    <text evidence="6">Part of the 30S ribosomal subunit. Contacts proteins S9 and S11.</text>
</comment>
<keyword evidence="4 6" id="KW-0689">Ribosomal protein</keyword>
<comment type="caution">
    <text evidence="8">The sequence shown here is derived from an EMBL/GenBank/DDBJ whole genome shotgun (WGS) entry which is preliminary data.</text>
</comment>
<gene>
    <name evidence="6" type="primary">rpsG</name>
    <name evidence="8" type="ORF">A3E73_00555</name>
</gene>
<keyword evidence="3 6" id="KW-0694">RNA-binding</keyword>
<dbReference type="InterPro" id="IPR036823">
    <property type="entry name" value="Ribosomal_uS7_dom_sf"/>
</dbReference>
<dbReference type="InterPro" id="IPR005717">
    <property type="entry name" value="Ribosomal_uS7_bac/org-type"/>
</dbReference>
<dbReference type="EMBL" id="MEZN01000014">
    <property type="protein sequence ID" value="OGD56536.1"/>
    <property type="molecule type" value="Genomic_DNA"/>
</dbReference>
<evidence type="ECO:0000256" key="1">
    <source>
        <dbReference type="ARBA" id="ARBA00007151"/>
    </source>
</evidence>
<evidence type="ECO:0000256" key="6">
    <source>
        <dbReference type="HAMAP-Rule" id="MF_00480"/>
    </source>
</evidence>
<sequence>MSRSKQTKKRQIAPDPIYASRLVAKLITVTMYDGKKSVSQKHIYAALDQLKAKTKEDALGVLRTALDNIKPVMEVRSRRVGGAAYQVPSPVRGERREALAIRWLVSAARSRPNSQYHHFYDKLSAEILDAAKNQGGAVEKKNQIHKVAEANKAFSHFRW</sequence>
<dbReference type="GO" id="GO:0000049">
    <property type="term" value="F:tRNA binding"/>
    <property type="evidence" value="ECO:0007669"/>
    <property type="project" value="UniProtKB-UniRule"/>
</dbReference>
<dbReference type="GO" id="GO:0006412">
    <property type="term" value="P:translation"/>
    <property type="evidence" value="ECO:0007669"/>
    <property type="project" value="UniProtKB-UniRule"/>
</dbReference>
<dbReference type="Pfam" id="PF00177">
    <property type="entry name" value="Ribosomal_S7"/>
    <property type="match status" value="1"/>
</dbReference>
<dbReference type="NCBIfam" id="TIGR01029">
    <property type="entry name" value="rpsG_bact"/>
    <property type="match status" value="1"/>
</dbReference>
<dbReference type="Gene3D" id="1.10.455.10">
    <property type="entry name" value="Ribosomal protein S7 domain"/>
    <property type="match status" value="1"/>
</dbReference>
<evidence type="ECO:0000256" key="5">
    <source>
        <dbReference type="ARBA" id="ARBA00023274"/>
    </source>
</evidence>
<dbReference type="HAMAP" id="MF_00480_B">
    <property type="entry name" value="Ribosomal_uS7_B"/>
    <property type="match status" value="1"/>
</dbReference>
<keyword evidence="5 6" id="KW-0687">Ribonucleoprotein</keyword>
<evidence type="ECO:0000313" key="9">
    <source>
        <dbReference type="Proteomes" id="UP000176791"/>
    </source>
</evidence>
<comment type="similarity">
    <text evidence="1 6">Belongs to the universal ribosomal protein uS7 family.</text>
</comment>
<dbReference type="AlphaFoldDB" id="A0A1F5DND9"/>
<dbReference type="InterPro" id="IPR023798">
    <property type="entry name" value="Ribosomal_uS7_dom"/>
</dbReference>
<evidence type="ECO:0000256" key="3">
    <source>
        <dbReference type="ARBA" id="ARBA00022884"/>
    </source>
</evidence>
<dbReference type="FunFam" id="1.10.455.10:FF:000001">
    <property type="entry name" value="30S ribosomal protein S7"/>
    <property type="match status" value="1"/>
</dbReference>
<keyword evidence="2 6" id="KW-0699">rRNA-binding</keyword>
<evidence type="ECO:0000259" key="7">
    <source>
        <dbReference type="Pfam" id="PF00177"/>
    </source>
</evidence>
<dbReference type="STRING" id="1797460.A3E73_00555"/>
<name>A0A1F5DND9_9BACT</name>
<proteinExistence type="inferred from homology"/>
<dbReference type="CDD" id="cd14869">
    <property type="entry name" value="uS7_Bacteria"/>
    <property type="match status" value="1"/>
</dbReference>
<protein>
    <recommendedName>
        <fullName evidence="6">Small ribosomal subunit protein uS7</fullName>
    </recommendedName>
</protein>
<dbReference type="SUPFAM" id="SSF47973">
    <property type="entry name" value="Ribosomal protein S7"/>
    <property type="match status" value="1"/>
</dbReference>